<feature type="compositionally biased region" description="Polar residues" evidence="1">
    <location>
        <begin position="354"/>
        <end position="365"/>
    </location>
</feature>
<accession>A0A2N5W2W2</accession>
<proteinExistence type="predicted"/>
<evidence type="ECO:0000313" key="3">
    <source>
        <dbReference type="Proteomes" id="UP000235388"/>
    </source>
</evidence>
<dbReference type="Proteomes" id="UP000235388">
    <property type="component" value="Unassembled WGS sequence"/>
</dbReference>
<dbReference type="AlphaFoldDB" id="A0A2N5W2W2"/>
<reference evidence="2 3" key="1">
    <citation type="submission" date="2017-11" db="EMBL/GenBank/DDBJ databases">
        <title>De novo assembly and phasing of dikaryotic genomes from two isolates of Puccinia coronata f. sp. avenae, the causal agent of oat crown rust.</title>
        <authorList>
            <person name="Miller M.E."/>
            <person name="Zhang Y."/>
            <person name="Omidvar V."/>
            <person name="Sperschneider J."/>
            <person name="Schwessinger B."/>
            <person name="Raley C."/>
            <person name="Palmer J.M."/>
            <person name="Garnica D."/>
            <person name="Upadhyaya N."/>
            <person name="Rathjen J."/>
            <person name="Taylor J.M."/>
            <person name="Park R.F."/>
            <person name="Dodds P.N."/>
            <person name="Hirsch C.D."/>
            <person name="Kianian S.F."/>
            <person name="Figueroa M."/>
        </authorList>
    </citation>
    <scope>NUCLEOTIDE SEQUENCE [LARGE SCALE GENOMIC DNA]</scope>
    <source>
        <strain evidence="2">12NC29</strain>
    </source>
</reference>
<name>A0A2N5W2W2_9BASI</name>
<feature type="compositionally biased region" description="Polar residues" evidence="1">
    <location>
        <begin position="306"/>
        <end position="340"/>
    </location>
</feature>
<comment type="caution">
    <text evidence="2">The sequence shown here is derived from an EMBL/GenBank/DDBJ whole genome shotgun (WGS) entry which is preliminary data.</text>
</comment>
<evidence type="ECO:0000313" key="2">
    <source>
        <dbReference type="EMBL" id="PLW56588.1"/>
    </source>
</evidence>
<protein>
    <submittedName>
        <fullName evidence="2">Uncharacterized protein</fullName>
    </submittedName>
</protein>
<organism evidence="2 3">
    <name type="scientific">Puccinia coronata f. sp. avenae</name>
    <dbReference type="NCBI Taxonomy" id="200324"/>
    <lineage>
        <taxon>Eukaryota</taxon>
        <taxon>Fungi</taxon>
        <taxon>Dikarya</taxon>
        <taxon>Basidiomycota</taxon>
        <taxon>Pucciniomycotina</taxon>
        <taxon>Pucciniomycetes</taxon>
        <taxon>Pucciniales</taxon>
        <taxon>Pucciniaceae</taxon>
        <taxon>Puccinia</taxon>
    </lineage>
</organism>
<gene>
    <name evidence="2" type="ORF">PCANC_01519</name>
</gene>
<sequence length="398" mass="44004">MKQLTAEDRQYLTKAYFAYQREVYLLICTQRLQPNPALDHLGLLARSRPLTNYNLYCKYDKVASETYHNACPAAAHSADASSRPPRKSKFDSNLWAREMKRDLRNLITTANLEGFLVLVSRDPNSNSIVTGGSLLGKQFIDMMSKKHPNPWRSFFSYFSGHAALADITGTTPSALLTRKKRDRVFKDPLERAYDKGSRPLNMDAARNLLANLWSVATHGKGRRGWPGTSTEEALKKAHVELKVKENHLLITPTNFCCRVSDMDELQMVHVLVVFGEGWVQLIGPPVPEIEVGRSVSIGGGGAVGNSAESGDNETTGDTRQDNLTGSETTGSRTAIVQAGQSGKHRTKRGGGRTQSQTGSKLSKQSNHSKRKKNTNAEHVQAAAPRKRRRLVVCDLDSS</sequence>
<evidence type="ECO:0000256" key="1">
    <source>
        <dbReference type="SAM" id="MobiDB-lite"/>
    </source>
</evidence>
<keyword evidence="3" id="KW-1185">Reference proteome</keyword>
<dbReference type="OrthoDB" id="10610116at2759"/>
<dbReference type="EMBL" id="PGCJ01000019">
    <property type="protein sequence ID" value="PLW56588.1"/>
    <property type="molecule type" value="Genomic_DNA"/>
</dbReference>
<feature type="region of interest" description="Disordered" evidence="1">
    <location>
        <begin position="300"/>
        <end position="398"/>
    </location>
</feature>